<keyword evidence="3 5" id="KW-1133">Transmembrane helix</keyword>
<proteinExistence type="predicted"/>
<sequence>MSPAVARLRASGAVALILVPPAMAVANRSSPLVVGVAGLLFLAAELIEDRQAALRRLALPLGTPLGLCVLALLGWCLASVTWSPFPLLSLRVAGEFLPTLAAAYLVARLAPGRLPPGTARLAGLMLGLAGLYVVASLATDLAPQKAFGQRVALFVFNRPVMTMLLIGIPLVALLIRSGHARGAALALGLGLAAILRSVSGAATLGLAAALATWAVARVLPRRAALGLAGLGLGLAVALAPIEGDLLHRIMPEALHERLVQSSSRARVAIARSFGAAVAADPWRGAGYGTAARFAEAPVAAGLEPEMRSMLAVGHPHNSFLQVWAELGIVGAALAATALLLTLGSVAKLPRAELATVLALIAAAAAIAFVEHGAWQAWWVAGLGAAIAWTREGFAQAAAATTRLRPSALAR</sequence>
<evidence type="ECO:0000256" key="1">
    <source>
        <dbReference type="ARBA" id="ARBA00004141"/>
    </source>
</evidence>
<evidence type="ECO:0000313" key="8">
    <source>
        <dbReference type="Proteomes" id="UP001055125"/>
    </source>
</evidence>
<feature type="transmembrane region" description="Helical" evidence="5">
    <location>
        <begin position="151"/>
        <end position="175"/>
    </location>
</feature>
<evidence type="ECO:0000256" key="4">
    <source>
        <dbReference type="ARBA" id="ARBA00023136"/>
    </source>
</evidence>
<feature type="transmembrane region" description="Helical" evidence="5">
    <location>
        <begin position="351"/>
        <end position="369"/>
    </location>
</feature>
<dbReference type="InterPro" id="IPR007016">
    <property type="entry name" value="O-antigen_ligase-rel_domated"/>
</dbReference>
<dbReference type="PANTHER" id="PTHR37422">
    <property type="entry name" value="TEICHURONIC ACID BIOSYNTHESIS PROTEIN TUAE"/>
    <property type="match status" value="1"/>
</dbReference>
<feature type="transmembrane region" description="Helical" evidence="5">
    <location>
        <begin position="59"/>
        <end position="82"/>
    </location>
</feature>
<evidence type="ECO:0000256" key="5">
    <source>
        <dbReference type="SAM" id="Phobius"/>
    </source>
</evidence>
<evidence type="ECO:0000256" key="2">
    <source>
        <dbReference type="ARBA" id="ARBA00022692"/>
    </source>
</evidence>
<keyword evidence="8" id="KW-1185">Reference proteome</keyword>
<feature type="transmembrane region" description="Helical" evidence="5">
    <location>
        <begin position="322"/>
        <end position="345"/>
    </location>
</feature>
<feature type="transmembrane region" description="Helical" evidence="5">
    <location>
        <begin position="187"/>
        <end position="211"/>
    </location>
</feature>
<feature type="domain" description="O-antigen ligase-related" evidence="6">
    <location>
        <begin position="186"/>
        <end position="334"/>
    </location>
</feature>
<reference evidence="7" key="2">
    <citation type="submission" date="2021-08" db="EMBL/GenBank/DDBJ databases">
        <authorList>
            <person name="Tani A."/>
            <person name="Ola A."/>
            <person name="Ogura Y."/>
            <person name="Katsura K."/>
            <person name="Hayashi T."/>
        </authorList>
    </citation>
    <scope>NUCLEOTIDE SEQUENCE</scope>
    <source>
        <strain evidence="7">DSM 19015</strain>
    </source>
</reference>
<comment type="subcellular location">
    <subcellularLocation>
        <location evidence="1">Membrane</location>
        <topology evidence="1">Multi-pass membrane protein</topology>
    </subcellularLocation>
</comment>
<organism evidence="7 8">
    <name type="scientific">Methylobacterium iners</name>
    <dbReference type="NCBI Taxonomy" id="418707"/>
    <lineage>
        <taxon>Bacteria</taxon>
        <taxon>Pseudomonadati</taxon>
        <taxon>Pseudomonadota</taxon>
        <taxon>Alphaproteobacteria</taxon>
        <taxon>Hyphomicrobiales</taxon>
        <taxon>Methylobacteriaceae</taxon>
        <taxon>Methylobacterium</taxon>
    </lineage>
</organism>
<evidence type="ECO:0000313" key="7">
    <source>
        <dbReference type="EMBL" id="GJD93759.1"/>
    </source>
</evidence>
<dbReference type="EMBL" id="BPQP01000014">
    <property type="protein sequence ID" value="GJD93759.1"/>
    <property type="molecule type" value="Genomic_DNA"/>
</dbReference>
<feature type="transmembrane region" description="Helical" evidence="5">
    <location>
        <begin position="223"/>
        <end position="241"/>
    </location>
</feature>
<reference evidence="7" key="1">
    <citation type="journal article" date="2021" name="Front. Microbiol.">
        <title>Comprehensive Comparative Genomics and Phenotyping of Methylobacterium Species.</title>
        <authorList>
            <person name="Alessa O."/>
            <person name="Ogura Y."/>
            <person name="Fujitani Y."/>
            <person name="Takami H."/>
            <person name="Hayashi T."/>
            <person name="Sahin N."/>
            <person name="Tani A."/>
        </authorList>
    </citation>
    <scope>NUCLEOTIDE SEQUENCE</scope>
    <source>
        <strain evidence="7">DSM 19015</strain>
    </source>
</reference>
<feature type="transmembrane region" description="Helical" evidence="5">
    <location>
        <begin position="119"/>
        <end position="139"/>
    </location>
</feature>
<evidence type="ECO:0000259" key="6">
    <source>
        <dbReference type="Pfam" id="PF04932"/>
    </source>
</evidence>
<dbReference type="Proteomes" id="UP001055125">
    <property type="component" value="Unassembled WGS sequence"/>
</dbReference>
<dbReference type="PANTHER" id="PTHR37422:SF13">
    <property type="entry name" value="LIPOPOLYSACCHARIDE BIOSYNTHESIS PROTEIN PA4999-RELATED"/>
    <property type="match status" value="1"/>
</dbReference>
<dbReference type="InterPro" id="IPR051533">
    <property type="entry name" value="WaaL-like"/>
</dbReference>
<name>A0ABQ4RSR3_9HYPH</name>
<evidence type="ECO:0000256" key="3">
    <source>
        <dbReference type="ARBA" id="ARBA00022989"/>
    </source>
</evidence>
<gene>
    <name evidence="7" type="ORF">OCOJLMKI_0955</name>
</gene>
<dbReference type="Pfam" id="PF04932">
    <property type="entry name" value="Wzy_C"/>
    <property type="match status" value="1"/>
</dbReference>
<protein>
    <recommendedName>
        <fullName evidence="6">O-antigen ligase-related domain-containing protein</fullName>
    </recommendedName>
</protein>
<keyword evidence="2 5" id="KW-0812">Transmembrane</keyword>
<comment type="caution">
    <text evidence="7">The sequence shown here is derived from an EMBL/GenBank/DDBJ whole genome shotgun (WGS) entry which is preliminary data.</text>
</comment>
<keyword evidence="4 5" id="KW-0472">Membrane</keyword>
<accession>A0ABQ4RSR3</accession>